<organism evidence="2 3">
    <name type="scientific">Paraphoma chrysanthemicola</name>
    <dbReference type="NCBI Taxonomy" id="798071"/>
    <lineage>
        <taxon>Eukaryota</taxon>
        <taxon>Fungi</taxon>
        <taxon>Dikarya</taxon>
        <taxon>Ascomycota</taxon>
        <taxon>Pezizomycotina</taxon>
        <taxon>Dothideomycetes</taxon>
        <taxon>Pleosporomycetidae</taxon>
        <taxon>Pleosporales</taxon>
        <taxon>Pleosporineae</taxon>
        <taxon>Phaeosphaeriaceae</taxon>
        <taxon>Paraphoma</taxon>
    </lineage>
</organism>
<name>A0A8K0RHL1_9PLEO</name>
<dbReference type="Proteomes" id="UP000813461">
    <property type="component" value="Unassembled WGS sequence"/>
</dbReference>
<gene>
    <name evidence="2" type="ORF">FB567DRAFT_543533</name>
</gene>
<evidence type="ECO:0000313" key="3">
    <source>
        <dbReference type="Proteomes" id="UP000813461"/>
    </source>
</evidence>
<evidence type="ECO:0000256" key="1">
    <source>
        <dbReference type="SAM" id="MobiDB-lite"/>
    </source>
</evidence>
<protein>
    <submittedName>
        <fullName evidence="2">Uncharacterized protein</fullName>
    </submittedName>
</protein>
<reference evidence="2" key="1">
    <citation type="journal article" date="2021" name="Nat. Commun.">
        <title>Genetic determinants of endophytism in the Arabidopsis root mycobiome.</title>
        <authorList>
            <person name="Mesny F."/>
            <person name="Miyauchi S."/>
            <person name="Thiergart T."/>
            <person name="Pickel B."/>
            <person name="Atanasova L."/>
            <person name="Karlsson M."/>
            <person name="Huettel B."/>
            <person name="Barry K.W."/>
            <person name="Haridas S."/>
            <person name="Chen C."/>
            <person name="Bauer D."/>
            <person name="Andreopoulos W."/>
            <person name="Pangilinan J."/>
            <person name="LaButti K."/>
            <person name="Riley R."/>
            <person name="Lipzen A."/>
            <person name="Clum A."/>
            <person name="Drula E."/>
            <person name="Henrissat B."/>
            <person name="Kohler A."/>
            <person name="Grigoriev I.V."/>
            <person name="Martin F.M."/>
            <person name="Hacquard S."/>
        </authorList>
    </citation>
    <scope>NUCLEOTIDE SEQUENCE</scope>
    <source>
        <strain evidence="2">MPI-SDFR-AT-0120</strain>
    </source>
</reference>
<proteinExistence type="predicted"/>
<comment type="caution">
    <text evidence="2">The sequence shown here is derived from an EMBL/GenBank/DDBJ whole genome shotgun (WGS) entry which is preliminary data.</text>
</comment>
<sequence length="206" mass="22889">MRTRLAVRGTDSEAELSPPSPRSKHQTPGCCVMPGPPPHSPHPNSPRDYCKGCFGTYPADAPARSSKSQSRPLMLKGLDLSIANRFLAPRTRRRAGHYNETRLAREAAGLTSSVKHGSHGPENPGSLPEVVVLSESSFLWWTCLGPPTISRIQQLPDDDKNAYKQAWGNVLEKTRLSPVCKRFMNLWNKEAERLLESRKEIISPLL</sequence>
<feature type="compositionally biased region" description="Pro residues" evidence="1">
    <location>
        <begin position="34"/>
        <end position="44"/>
    </location>
</feature>
<keyword evidence="3" id="KW-1185">Reference proteome</keyword>
<dbReference type="EMBL" id="JAGMVJ010000001">
    <property type="protein sequence ID" value="KAH7095177.1"/>
    <property type="molecule type" value="Genomic_DNA"/>
</dbReference>
<evidence type="ECO:0000313" key="2">
    <source>
        <dbReference type="EMBL" id="KAH7095177.1"/>
    </source>
</evidence>
<dbReference type="OrthoDB" id="10485688at2759"/>
<accession>A0A8K0RHL1</accession>
<dbReference type="AlphaFoldDB" id="A0A8K0RHL1"/>
<feature type="region of interest" description="Disordered" evidence="1">
    <location>
        <begin position="1"/>
        <end position="44"/>
    </location>
</feature>